<organism evidence="2 3">
    <name type="scientific">Candidatus Dechloromonas phosphorivorans</name>
    <dbReference type="NCBI Taxonomy" id="2899244"/>
    <lineage>
        <taxon>Bacteria</taxon>
        <taxon>Pseudomonadati</taxon>
        <taxon>Pseudomonadota</taxon>
        <taxon>Betaproteobacteria</taxon>
        <taxon>Rhodocyclales</taxon>
        <taxon>Azonexaceae</taxon>
        <taxon>Dechloromonas</taxon>
    </lineage>
</organism>
<gene>
    <name evidence="2" type="ORF">IPN75_09970</name>
</gene>
<dbReference type="EMBL" id="JADKBR010000011">
    <property type="protein sequence ID" value="MBK8890697.1"/>
    <property type="molecule type" value="Genomic_DNA"/>
</dbReference>
<feature type="region of interest" description="Disordered" evidence="1">
    <location>
        <begin position="240"/>
        <end position="268"/>
    </location>
</feature>
<dbReference type="AlphaFoldDB" id="A0A9D7LUS6"/>
<comment type="caution">
    <text evidence="2">The sequence shown here is derived from an EMBL/GenBank/DDBJ whole genome shotgun (WGS) entry which is preliminary data.</text>
</comment>
<proteinExistence type="predicted"/>
<dbReference type="Proteomes" id="UP000808146">
    <property type="component" value="Unassembled WGS sequence"/>
</dbReference>
<evidence type="ECO:0000313" key="2">
    <source>
        <dbReference type="EMBL" id="MBK8890697.1"/>
    </source>
</evidence>
<reference evidence="2" key="1">
    <citation type="submission" date="2020-10" db="EMBL/GenBank/DDBJ databases">
        <title>Connecting structure to function with the recovery of over 1000 high-quality activated sludge metagenome-assembled genomes encoding full-length rRNA genes using long-read sequencing.</title>
        <authorList>
            <person name="Singleton C.M."/>
            <person name="Petriglieri F."/>
            <person name="Kristensen J.M."/>
            <person name="Kirkegaard R.H."/>
            <person name="Michaelsen T.Y."/>
            <person name="Andersen M.H."/>
            <person name="Karst S.M."/>
            <person name="Dueholm M.S."/>
            <person name="Nielsen P.H."/>
            <person name="Albertsen M."/>
        </authorList>
    </citation>
    <scope>NUCLEOTIDE SEQUENCE</scope>
    <source>
        <strain evidence="2">OdNE_18-Q3-R46-58_BAT3C.305</strain>
    </source>
</reference>
<name>A0A9D7LUS6_9RHOO</name>
<protein>
    <recommendedName>
        <fullName evidence="4">Transcriptional regulator, AbiEi antitoxin, Type IV TA system</fullName>
    </recommendedName>
</protein>
<dbReference type="Pfam" id="PF19570">
    <property type="entry name" value="DUF6088"/>
    <property type="match status" value="1"/>
</dbReference>
<feature type="compositionally biased region" description="Basic and acidic residues" evidence="1">
    <location>
        <begin position="259"/>
        <end position="268"/>
    </location>
</feature>
<evidence type="ECO:0000313" key="3">
    <source>
        <dbReference type="Proteomes" id="UP000808146"/>
    </source>
</evidence>
<feature type="compositionally biased region" description="Polar residues" evidence="1">
    <location>
        <begin position="242"/>
        <end position="258"/>
    </location>
</feature>
<dbReference type="InterPro" id="IPR045738">
    <property type="entry name" value="DUF6088"/>
</dbReference>
<sequence>MCPKYIYKFRTFLLASCPKKLYKYRTGGHVSDIKSAISSQINAAGPGHVWVPTDFAHLGNRDAIDKTLQRMVLAGDLRRVDRGLYDKPIINRLTQRPTTPDYRAIIDAIARRDQLRLLVDGMTAANDLGLTDAVPARVTIHTDTRRRAIKLDKLVIDFKQTAPSRLYWAGRPAMRIVQALHWLKDTLVVDHDRIVSRLNRLLTDSDQGAAICQDLRNGFSMLPAWMQDLIRDLPGCDPRDTLSGTSPIHSGVKSSADSSRPEGVRRAN</sequence>
<evidence type="ECO:0000256" key="1">
    <source>
        <dbReference type="SAM" id="MobiDB-lite"/>
    </source>
</evidence>
<evidence type="ECO:0008006" key="4">
    <source>
        <dbReference type="Google" id="ProtNLM"/>
    </source>
</evidence>
<accession>A0A9D7LUS6</accession>